<dbReference type="PANTHER" id="PTHR43150">
    <property type="entry name" value="HYPERKINETIC, ISOFORM M"/>
    <property type="match status" value="1"/>
</dbReference>
<dbReference type="PANTHER" id="PTHR43150:SF2">
    <property type="entry name" value="HYPERKINETIC, ISOFORM M"/>
    <property type="match status" value="1"/>
</dbReference>
<dbReference type="Gene3D" id="3.20.20.100">
    <property type="entry name" value="NADP-dependent oxidoreductase domain"/>
    <property type="match status" value="1"/>
</dbReference>
<evidence type="ECO:0000313" key="4">
    <source>
        <dbReference type="Proteomes" id="UP001219525"/>
    </source>
</evidence>
<gene>
    <name evidence="3" type="ORF">GGX14DRAFT_557472</name>
</gene>
<keyword evidence="2" id="KW-0560">Oxidoreductase</keyword>
<dbReference type="EMBL" id="JARJCW010000005">
    <property type="protein sequence ID" value="KAJ7224614.1"/>
    <property type="molecule type" value="Genomic_DNA"/>
</dbReference>
<proteinExistence type="predicted"/>
<reference evidence="3" key="1">
    <citation type="submission" date="2023-03" db="EMBL/GenBank/DDBJ databases">
        <title>Massive genome expansion in bonnet fungi (Mycena s.s.) driven by repeated elements and novel gene families across ecological guilds.</title>
        <authorList>
            <consortium name="Lawrence Berkeley National Laboratory"/>
            <person name="Harder C.B."/>
            <person name="Miyauchi S."/>
            <person name="Viragh M."/>
            <person name="Kuo A."/>
            <person name="Thoen E."/>
            <person name="Andreopoulos B."/>
            <person name="Lu D."/>
            <person name="Skrede I."/>
            <person name="Drula E."/>
            <person name="Henrissat B."/>
            <person name="Morin E."/>
            <person name="Kohler A."/>
            <person name="Barry K."/>
            <person name="LaButti K."/>
            <person name="Morin E."/>
            <person name="Salamov A."/>
            <person name="Lipzen A."/>
            <person name="Mereny Z."/>
            <person name="Hegedus B."/>
            <person name="Baldrian P."/>
            <person name="Stursova M."/>
            <person name="Weitz H."/>
            <person name="Taylor A."/>
            <person name="Grigoriev I.V."/>
            <person name="Nagy L.G."/>
            <person name="Martin F."/>
            <person name="Kauserud H."/>
        </authorList>
    </citation>
    <scope>NUCLEOTIDE SEQUENCE</scope>
    <source>
        <strain evidence="3">9144</strain>
    </source>
</reference>
<dbReference type="Proteomes" id="UP001219525">
    <property type="component" value="Unassembled WGS sequence"/>
</dbReference>
<evidence type="ECO:0000256" key="2">
    <source>
        <dbReference type="ARBA" id="ARBA00023002"/>
    </source>
</evidence>
<dbReference type="GO" id="GO:0016491">
    <property type="term" value="F:oxidoreductase activity"/>
    <property type="evidence" value="ECO:0007669"/>
    <property type="project" value="UniProtKB-KW"/>
</dbReference>
<dbReference type="SUPFAM" id="SSF51430">
    <property type="entry name" value="NAD(P)-linked oxidoreductase"/>
    <property type="match status" value="1"/>
</dbReference>
<protein>
    <recommendedName>
        <fullName evidence="5">NADP-dependent oxidoreductase domain-containing protein</fullName>
    </recommendedName>
</protein>
<keyword evidence="4" id="KW-1185">Reference proteome</keyword>
<evidence type="ECO:0008006" key="5">
    <source>
        <dbReference type="Google" id="ProtNLM"/>
    </source>
</evidence>
<dbReference type="AlphaFoldDB" id="A0AAD6YNP0"/>
<accession>A0AAD6YNP0</accession>
<keyword evidence="1" id="KW-0521">NADP</keyword>
<evidence type="ECO:0000313" key="3">
    <source>
        <dbReference type="EMBL" id="KAJ7224614.1"/>
    </source>
</evidence>
<dbReference type="InterPro" id="IPR005399">
    <property type="entry name" value="K_chnl_volt-dep_bsu_KCNAB-rel"/>
</dbReference>
<sequence length="104" mass="11169">MTVQLAKGCSPSTLSHPFAKNPNTSTIILGASSATQLRENLDALRVLPLLTDAHMAQIENILANKPAPLVRLLTCPVPASSRLVLTDIPQPMYSRPPLDAFGRL</sequence>
<comment type="caution">
    <text evidence="3">The sequence shown here is derived from an EMBL/GenBank/DDBJ whole genome shotgun (WGS) entry which is preliminary data.</text>
</comment>
<evidence type="ECO:0000256" key="1">
    <source>
        <dbReference type="ARBA" id="ARBA00022857"/>
    </source>
</evidence>
<organism evidence="3 4">
    <name type="scientific">Mycena pura</name>
    <dbReference type="NCBI Taxonomy" id="153505"/>
    <lineage>
        <taxon>Eukaryota</taxon>
        <taxon>Fungi</taxon>
        <taxon>Dikarya</taxon>
        <taxon>Basidiomycota</taxon>
        <taxon>Agaricomycotina</taxon>
        <taxon>Agaricomycetes</taxon>
        <taxon>Agaricomycetidae</taxon>
        <taxon>Agaricales</taxon>
        <taxon>Marasmiineae</taxon>
        <taxon>Mycenaceae</taxon>
        <taxon>Mycena</taxon>
    </lineage>
</organism>
<dbReference type="InterPro" id="IPR036812">
    <property type="entry name" value="NAD(P)_OxRdtase_dom_sf"/>
</dbReference>
<name>A0AAD6YNP0_9AGAR</name>